<dbReference type="EMBL" id="JAZGLY010000002">
    <property type="protein sequence ID" value="MEE6186241.1"/>
    <property type="molecule type" value="Genomic_DNA"/>
</dbReference>
<keyword evidence="3" id="KW-1185">Reference proteome</keyword>
<sequence length="351" mass="38679">MRLKAIILVVSVICCSLLACVKDEPFIPSYTVPPTYDFEDIDSIITARVIMLHGVKNYLLSGTDSVLNAEIATALWTNTDSAFTPAMVPNFIYKAERLNRMRSTNLSGDTRDADILKSFIDSAVTVSASHNVAGSNGVPGWQMLSNPSEKRLFSSIGIEYTEVWGKAMLGAMCLYRVNSQLSNPANATAWAQAFHYSGIPRDYDPTINYGDSPNRPLAIATLFPNAESIQAGSKIFEDFRRGRAAVNAGDLRVATLAKDSLLLNIEKVFALSAIHYLDAAKDGNTADKLYNLSRAFGTIIALNYRSSKQLLNDEAYIMILEVFDNNFYTLIQNPTAITNIRNVLATAYEFH</sequence>
<dbReference type="InterPro" id="IPR032331">
    <property type="entry name" value="DUF4856"/>
</dbReference>
<dbReference type="PROSITE" id="PS51257">
    <property type="entry name" value="PROKAR_LIPOPROTEIN"/>
    <property type="match status" value="1"/>
</dbReference>
<organism evidence="2 3">
    <name type="scientific">Niabella digestorum</name>
    <dbReference type="NCBI Taxonomy" id="3117701"/>
    <lineage>
        <taxon>Bacteria</taxon>
        <taxon>Pseudomonadati</taxon>
        <taxon>Bacteroidota</taxon>
        <taxon>Chitinophagia</taxon>
        <taxon>Chitinophagales</taxon>
        <taxon>Chitinophagaceae</taxon>
        <taxon>Niabella</taxon>
    </lineage>
</organism>
<proteinExistence type="predicted"/>
<evidence type="ECO:0000313" key="3">
    <source>
        <dbReference type="Proteomes" id="UP001357452"/>
    </source>
</evidence>
<name>A0ABU7RE79_9BACT</name>
<evidence type="ECO:0000313" key="2">
    <source>
        <dbReference type="EMBL" id="MEE6186241.1"/>
    </source>
</evidence>
<accession>A0ABU7RE79</accession>
<feature type="chain" id="PRO_5045648423" evidence="1">
    <location>
        <begin position="20"/>
        <end position="351"/>
    </location>
</feature>
<feature type="signal peptide" evidence="1">
    <location>
        <begin position="1"/>
        <end position="19"/>
    </location>
</feature>
<evidence type="ECO:0000256" key="1">
    <source>
        <dbReference type="SAM" id="SignalP"/>
    </source>
</evidence>
<dbReference type="Proteomes" id="UP001357452">
    <property type="component" value="Unassembled WGS sequence"/>
</dbReference>
<dbReference type="Pfam" id="PF16148">
    <property type="entry name" value="DUF4856"/>
    <property type="match status" value="1"/>
</dbReference>
<comment type="caution">
    <text evidence="2">The sequence shown here is derived from an EMBL/GenBank/DDBJ whole genome shotgun (WGS) entry which is preliminary data.</text>
</comment>
<reference evidence="2 3" key="1">
    <citation type="submission" date="2024-01" db="EMBL/GenBank/DDBJ databases">
        <title>Niabella digestum sp. nov., isolated from waste digestion system.</title>
        <authorList>
            <person name="Zhang L."/>
        </authorList>
    </citation>
    <scope>NUCLEOTIDE SEQUENCE [LARGE SCALE GENOMIC DNA]</scope>
    <source>
        <strain evidence="2 3">A18</strain>
    </source>
</reference>
<protein>
    <submittedName>
        <fullName evidence="2">DUF4856 domain-containing protein</fullName>
    </submittedName>
</protein>
<gene>
    <name evidence="2" type="ORF">V2H41_03060</name>
</gene>
<dbReference type="RefSeq" id="WP_330973651.1">
    <property type="nucleotide sequence ID" value="NZ_JAZGLY010000002.1"/>
</dbReference>
<keyword evidence="1" id="KW-0732">Signal</keyword>